<dbReference type="Gene3D" id="3.50.50.60">
    <property type="entry name" value="FAD/NAD(P)-binding domain"/>
    <property type="match status" value="1"/>
</dbReference>
<dbReference type="InterPro" id="IPR006076">
    <property type="entry name" value="FAD-dep_OxRdtase"/>
</dbReference>
<evidence type="ECO:0000256" key="5">
    <source>
        <dbReference type="ARBA" id="ARBA00023157"/>
    </source>
</evidence>
<name>A0A917B515_HALAA</name>
<dbReference type="Proteomes" id="UP000660110">
    <property type="component" value="Unassembled WGS sequence"/>
</dbReference>
<feature type="compositionally biased region" description="Acidic residues" evidence="6">
    <location>
        <begin position="519"/>
        <end position="530"/>
    </location>
</feature>
<evidence type="ECO:0000259" key="7">
    <source>
        <dbReference type="PROSITE" id="PS51296"/>
    </source>
</evidence>
<protein>
    <submittedName>
        <fullName evidence="8">Oxidoreductase</fullName>
    </submittedName>
</protein>
<dbReference type="CDD" id="cd03477">
    <property type="entry name" value="Rieske_YhfW_C"/>
    <property type="match status" value="1"/>
</dbReference>
<evidence type="ECO:0000256" key="1">
    <source>
        <dbReference type="ARBA" id="ARBA00022714"/>
    </source>
</evidence>
<comment type="caution">
    <text evidence="8">The sequence shown here is derived from an EMBL/GenBank/DDBJ whole genome shotgun (WGS) entry which is preliminary data.</text>
</comment>
<evidence type="ECO:0000256" key="6">
    <source>
        <dbReference type="SAM" id="MobiDB-lite"/>
    </source>
</evidence>
<keyword evidence="5" id="KW-1015">Disulfide bond</keyword>
<dbReference type="AlphaFoldDB" id="A0A917B515"/>
<dbReference type="GO" id="GO:0005737">
    <property type="term" value="C:cytoplasm"/>
    <property type="evidence" value="ECO:0007669"/>
    <property type="project" value="TreeGrafter"/>
</dbReference>
<dbReference type="GO" id="GO:0004497">
    <property type="term" value="F:monooxygenase activity"/>
    <property type="evidence" value="ECO:0007669"/>
    <property type="project" value="UniProtKB-ARBA"/>
</dbReference>
<evidence type="ECO:0000313" key="9">
    <source>
        <dbReference type="Proteomes" id="UP000660110"/>
    </source>
</evidence>
<dbReference type="SUPFAM" id="SSF50022">
    <property type="entry name" value="ISP domain"/>
    <property type="match status" value="1"/>
</dbReference>
<dbReference type="Pfam" id="PF01266">
    <property type="entry name" value="DAO"/>
    <property type="match status" value="1"/>
</dbReference>
<dbReference type="PRINTS" id="PR00162">
    <property type="entry name" value="RIESKE"/>
</dbReference>
<feature type="domain" description="Rieske" evidence="7">
    <location>
        <begin position="422"/>
        <end position="516"/>
    </location>
</feature>
<feature type="region of interest" description="Disordered" evidence="6">
    <location>
        <begin position="500"/>
        <end position="530"/>
    </location>
</feature>
<dbReference type="PANTHER" id="PTHR13847:SF274">
    <property type="entry name" value="RIESKE 2FE-2S IRON-SULFUR PROTEIN YHFW-RELATED"/>
    <property type="match status" value="1"/>
</dbReference>
<dbReference type="SUPFAM" id="SSF51905">
    <property type="entry name" value="FAD/NAD(P)-binding domain"/>
    <property type="match status" value="1"/>
</dbReference>
<evidence type="ECO:0000313" key="8">
    <source>
        <dbReference type="EMBL" id="GGF20959.1"/>
    </source>
</evidence>
<dbReference type="InterPro" id="IPR005805">
    <property type="entry name" value="Rieske_Fe-S_prot_C"/>
</dbReference>
<dbReference type="InterPro" id="IPR036188">
    <property type="entry name" value="FAD/NAD-bd_sf"/>
</dbReference>
<dbReference type="InterPro" id="IPR038010">
    <property type="entry name" value="YhfW_C"/>
</dbReference>
<dbReference type="EMBL" id="BMEL01000002">
    <property type="protein sequence ID" value="GGF20959.1"/>
    <property type="molecule type" value="Genomic_DNA"/>
</dbReference>
<keyword evidence="9" id="KW-1185">Reference proteome</keyword>
<dbReference type="GO" id="GO:0016705">
    <property type="term" value="F:oxidoreductase activity, acting on paired donors, with incorporation or reduction of molecular oxygen"/>
    <property type="evidence" value="ECO:0007669"/>
    <property type="project" value="UniProtKB-ARBA"/>
</dbReference>
<dbReference type="GO" id="GO:0051537">
    <property type="term" value="F:2 iron, 2 sulfur cluster binding"/>
    <property type="evidence" value="ECO:0007669"/>
    <property type="project" value="UniProtKB-KW"/>
</dbReference>
<keyword evidence="2" id="KW-0479">Metal-binding</keyword>
<dbReference type="FunFam" id="2.102.10.10:FF:000014">
    <property type="entry name" value="Oxidoreductase, FAD dependent"/>
    <property type="match status" value="1"/>
</dbReference>
<dbReference type="Gene3D" id="3.30.9.10">
    <property type="entry name" value="D-Amino Acid Oxidase, subunit A, domain 2"/>
    <property type="match status" value="1"/>
</dbReference>
<reference evidence="8" key="1">
    <citation type="journal article" date="2014" name="Int. J. Syst. Evol. Microbiol.">
        <title>Complete genome sequence of Corynebacterium casei LMG S-19264T (=DSM 44701T), isolated from a smear-ripened cheese.</title>
        <authorList>
            <consortium name="US DOE Joint Genome Institute (JGI-PGF)"/>
            <person name="Walter F."/>
            <person name="Albersmeier A."/>
            <person name="Kalinowski J."/>
            <person name="Ruckert C."/>
        </authorList>
    </citation>
    <scope>NUCLEOTIDE SEQUENCE</scope>
    <source>
        <strain evidence="8">CGMCC 1.12153</strain>
    </source>
</reference>
<gene>
    <name evidence="8" type="ORF">GCM10010954_19660</name>
</gene>
<dbReference type="Pfam" id="PF00355">
    <property type="entry name" value="Rieske"/>
    <property type="match status" value="1"/>
</dbReference>
<dbReference type="GO" id="GO:0016020">
    <property type="term" value="C:membrane"/>
    <property type="evidence" value="ECO:0007669"/>
    <property type="project" value="InterPro"/>
</dbReference>
<keyword evidence="3" id="KW-0408">Iron</keyword>
<dbReference type="PANTHER" id="PTHR13847">
    <property type="entry name" value="SARCOSINE DEHYDROGENASE-RELATED"/>
    <property type="match status" value="1"/>
</dbReference>
<reference evidence="8" key="2">
    <citation type="submission" date="2020-09" db="EMBL/GenBank/DDBJ databases">
        <authorList>
            <person name="Sun Q."/>
            <person name="Zhou Y."/>
        </authorList>
    </citation>
    <scope>NUCLEOTIDE SEQUENCE</scope>
    <source>
        <strain evidence="8">CGMCC 1.12153</strain>
    </source>
</reference>
<dbReference type="Gene3D" id="2.102.10.10">
    <property type="entry name" value="Rieske [2Fe-2S] iron-sulphur domain"/>
    <property type="match status" value="1"/>
</dbReference>
<dbReference type="RefSeq" id="WP_188377309.1">
    <property type="nucleotide sequence ID" value="NZ_BMEL01000002.1"/>
</dbReference>
<dbReference type="PROSITE" id="PS51296">
    <property type="entry name" value="RIESKE"/>
    <property type="match status" value="1"/>
</dbReference>
<dbReference type="InterPro" id="IPR017941">
    <property type="entry name" value="Rieske_2Fe-2S"/>
</dbReference>
<keyword evidence="1" id="KW-0001">2Fe-2S</keyword>
<dbReference type="GO" id="GO:0046872">
    <property type="term" value="F:metal ion binding"/>
    <property type="evidence" value="ECO:0007669"/>
    <property type="project" value="UniProtKB-KW"/>
</dbReference>
<sequence>MDKKLDWTHPEPLWTKEASLPSFDQLTESLDTEVAVIGGGITGITTAYLLAKEGKSVTLLDADRILNGTSGHTTAKVTAQHGLIYHELMNHFGEDHAALYYKAQSDAMTSMEETMNELNAQCEWSKQDAYLYATTKEGAKKLEREREAYGRLNIPQASDSPLPFDGDSTAVLSMADQAQFHPLLYLSTIVEEFLNLGGTVYENTTAVKVNEGERIEVSTNQDATLSCDQLVICTHFPFYDGRRLYFSRMYAERSYVIAIEPEKEWQGGMYLSIDEPKRSIRSAKYQGKNILLIGGESHRTGEGGESLFHYNALEEFAARTFGIKAKLFQWSAQDLTTLDKVPYIGPIRKNDKRVFLATGFRKWGMTNSRVAGELLTDYVMGRDSLYQSLFTPSRFKADPSMKEFLKNNSNVAAHLMEGKIELVGTRPEALLKGEGAVIQWKGERAGAYKDENGELHVLDTTCTHMGCEVEWNSAEHSWDCPCHGSRFSFDGEVMEGPAKKPLKKIAYSDTDEVRHIPYEDENYEEPTDQP</sequence>
<proteinExistence type="predicted"/>
<organism evidence="8 9">
    <name type="scientific">Halobacillus andaensis</name>
    <dbReference type="NCBI Taxonomy" id="1176239"/>
    <lineage>
        <taxon>Bacteria</taxon>
        <taxon>Bacillati</taxon>
        <taxon>Bacillota</taxon>
        <taxon>Bacilli</taxon>
        <taxon>Bacillales</taxon>
        <taxon>Bacillaceae</taxon>
        <taxon>Halobacillus</taxon>
    </lineage>
</organism>
<evidence type="ECO:0000256" key="3">
    <source>
        <dbReference type="ARBA" id="ARBA00023004"/>
    </source>
</evidence>
<evidence type="ECO:0000256" key="2">
    <source>
        <dbReference type="ARBA" id="ARBA00022723"/>
    </source>
</evidence>
<keyword evidence="4" id="KW-0411">Iron-sulfur</keyword>
<evidence type="ECO:0000256" key="4">
    <source>
        <dbReference type="ARBA" id="ARBA00023014"/>
    </source>
</evidence>
<dbReference type="InterPro" id="IPR036922">
    <property type="entry name" value="Rieske_2Fe-2S_sf"/>
</dbReference>
<accession>A0A917B515</accession>